<gene>
    <name evidence="1" type="ORF">RHMOL_Rhmol06G0054200</name>
</gene>
<reference evidence="1" key="1">
    <citation type="submission" date="2022-02" db="EMBL/GenBank/DDBJ databases">
        <title>Plant Genome Project.</title>
        <authorList>
            <person name="Zhang R.-G."/>
        </authorList>
    </citation>
    <scope>NUCLEOTIDE SEQUENCE</scope>
    <source>
        <strain evidence="1">AT1</strain>
    </source>
</reference>
<organism evidence="1 2">
    <name type="scientific">Rhododendron molle</name>
    <name type="common">Chinese azalea</name>
    <name type="synonym">Azalea mollis</name>
    <dbReference type="NCBI Taxonomy" id="49168"/>
    <lineage>
        <taxon>Eukaryota</taxon>
        <taxon>Viridiplantae</taxon>
        <taxon>Streptophyta</taxon>
        <taxon>Embryophyta</taxon>
        <taxon>Tracheophyta</taxon>
        <taxon>Spermatophyta</taxon>
        <taxon>Magnoliopsida</taxon>
        <taxon>eudicotyledons</taxon>
        <taxon>Gunneridae</taxon>
        <taxon>Pentapetalae</taxon>
        <taxon>asterids</taxon>
        <taxon>Ericales</taxon>
        <taxon>Ericaceae</taxon>
        <taxon>Ericoideae</taxon>
        <taxon>Rhodoreae</taxon>
        <taxon>Rhododendron</taxon>
    </lineage>
</organism>
<accession>A0ACC0N9C8</accession>
<keyword evidence="2" id="KW-1185">Reference proteome</keyword>
<comment type="caution">
    <text evidence="1">The sequence shown here is derived from an EMBL/GenBank/DDBJ whole genome shotgun (WGS) entry which is preliminary data.</text>
</comment>
<dbReference type="Proteomes" id="UP001062846">
    <property type="component" value="Chromosome 6"/>
</dbReference>
<evidence type="ECO:0000313" key="2">
    <source>
        <dbReference type="Proteomes" id="UP001062846"/>
    </source>
</evidence>
<sequence>MEDTYMEDVSRVGKSWHFKGSPHLPRVRDQGEVCWCCALVSTAQCTAAYHSITNTTIVEHYSIASENNYPFVRQPTDTRRVLEHNSLLQIDGFEEKDERLL</sequence>
<name>A0ACC0N9C8_RHOML</name>
<proteinExistence type="predicted"/>
<protein>
    <submittedName>
        <fullName evidence="1">Uncharacterized protein</fullName>
    </submittedName>
</protein>
<dbReference type="EMBL" id="CM046393">
    <property type="protein sequence ID" value="KAI8549810.1"/>
    <property type="molecule type" value="Genomic_DNA"/>
</dbReference>
<evidence type="ECO:0000313" key="1">
    <source>
        <dbReference type="EMBL" id="KAI8549810.1"/>
    </source>
</evidence>